<proteinExistence type="predicted"/>
<name>A0A510E430_9CREN</name>
<sequence length="128" mass="14565">MIMISISKVKINRKEEISSLSTYDGKNVSQVLGYLPSDIILAQSCYIFFRSIQYLNRMRVRSPEMFFLMLLTSSPQIKDAISSSKINIPGENYLIKCNSCRLSCDQDGVSPLTREDRIRLTLNAITFA</sequence>
<evidence type="ECO:0000313" key="1">
    <source>
        <dbReference type="EMBL" id="BBG27217.1"/>
    </source>
</evidence>
<organism evidence="1 2">
    <name type="scientific">Sulfuracidifex tepidarius</name>
    <dbReference type="NCBI Taxonomy" id="1294262"/>
    <lineage>
        <taxon>Archaea</taxon>
        <taxon>Thermoproteota</taxon>
        <taxon>Thermoprotei</taxon>
        <taxon>Sulfolobales</taxon>
        <taxon>Sulfolobaceae</taxon>
        <taxon>Sulfuracidifex</taxon>
    </lineage>
</organism>
<dbReference type="EMBL" id="AP018930">
    <property type="protein sequence ID" value="BBG27217.1"/>
    <property type="molecule type" value="Genomic_DNA"/>
</dbReference>
<evidence type="ECO:0000313" key="2">
    <source>
        <dbReference type="Proteomes" id="UP000325030"/>
    </source>
</evidence>
<accession>A0A510E430</accession>
<dbReference type="Proteomes" id="UP000325030">
    <property type="component" value="Chromosome"/>
</dbReference>
<dbReference type="AlphaFoldDB" id="A0A510E430"/>
<gene>
    <name evidence="1" type="ORF">IC007_1756</name>
</gene>
<reference evidence="2" key="1">
    <citation type="submission" date="2018-09" db="EMBL/GenBank/DDBJ databases">
        <title>Complete Genome Sequencing of Sulfolobus sp. JCM 16834.</title>
        <authorList>
            <person name="Kato S."/>
            <person name="Itoh T."/>
            <person name="Ohkuma M."/>
        </authorList>
    </citation>
    <scope>NUCLEOTIDE SEQUENCE [LARGE SCALE GENOMIC DNA]</scope>
    <source>
        <strain evidence="2">IC-007</strain>
    </source>
</reference>
<protein>
    <submittedName>
        <fullName evidence="1">Uncharacterized protein</fullName>
    </submittedName>
</protein>